<keyword evidence="2" id="KW-0442">Lipid degradation</keyword>
<protein>
    <submittedName>
        <fullName evidence="6">Platelet-activating factor acetylhydrolase, isoform II</fullName>
    </submittedName>
</protein>
<dbReference type="AlphaFoldDB" id="A0A1I2FI16"/>
<evidence type="ECO:0000256" key="5">
    <source>
        <dbReference type="SAM" id="SignalP"/>
    </source>
</evidence>
<dbReference type="PANTHER" id="PTHR10272:SF0">
    <property type="entry name" value="PLATELET-ACTIVATING FACTOR ACETYLHYDROLASE"/>
    <property type="match status" value="1"/>
</dbReference>
<feature type="region of interest" description="Disordered" evidence="4">
    <location>
        <begin position="24"/>
        <end position="69"/>
    </location>
</feature>
<feature type="compositionally biased region" description="Polar residues" evidence="4">
    <location>
        <begin position="24"/>
        <end position="42"/>
    </location>
</feature>
<keyword evidence="1 6" id="KW-0378">Hydrolase</keyword>
<evidence type="ECO:0000256" key="4">
    <source>
        <dbReference type="SAM" id="MobiDB-lite"/>
    </source>
</evidence>
<dbReference type="GO" id="GO:0003847">
    <property type="term" value="F:1-alkyl-2-acetylglycerophosphocholine esterase activity"/>
    <property type="evidence" value="ECO:0007669"/>
    <property type="project" value="TreeGrafter"/>
</dbReference>
<name>A0A1I2FI16_9BACL</name>
<evidence type="ECO:0000256" key="1">
    <source>
        <dbReference type="ARBA" id="ARBA00022801"/>
    </source>
</evidence>
<feature type="chain" id="PRO_5010361188" evidence="5">
    <location>
        <begin position="23"/>
        <end position="436"/>
    </location>
</feature>
<keyword evidence="3" id="KW-0443">Lipid metabolism</keyword>
<sequence length="436" mass="48166">MKKLLTAILAIVLALTMLSACGKNSGTSANEEFPKSENSGTSAHEESPKPENSGTSAHEEFPKPVGSYTVGRTQMDFKYKASDNSERELTALFFYPSDSSEGKPTAEYAFPEFHSLRDELLVRLGATAGGEQLFDSNFKTWSYDDLALSEKKKQYPVLFFVHGAGAYPQQGTLFSQDLASSGYIVVSIGHAESGVYKLKDGRTVGMTEEFMDELTKYGMEAAALTPPEIVTEKLEEEEAIEIARKLTSAPEAVKFAKYAVLQSEDIRYVADSLYKMNIGDIESMFKGRLQLEIGMGVFGHSFGGTTAAIVSRDDDRFVGGVNLDGNMLGALDSDLKKPFMQLGTVLAYNTNAFLLESNSQETYFAIIDNVIHGDFSDSLFTIKDEASRGTRDAMEQRNIITSYTKAFFDRYMLKKETEIESLTFDGVEMIKKPQKP</sequence>
<reference evidence="7" key="1">
    <citation type="submission" date="2016-10" db="EMBL/GenBank/DDBJ databases">
        <authorList>
            <person name="Varghese N."/>
            <person name="Submissions S."/>
        </authorList>
    </citation>
    <scope>NUCLEOTIDE SEQUENCE [LARGE SCALE GENOMIC DNA]</scope>
    <source>
        <strain evidence="7">CGMCC 1.10223</strain>
    </source>
</reference>
<dbReference type="InterPro" id="IPR029058">
    <property type="entry name" value="AB_hydrolase_fold"/>
</dbReference>
<dbReference type="PANTHER" id="PTHR10272">
    <property type="entry name" value="PLATELET-ACTIVATING FACTOR ACETYLHYDROLASE"/>
    <property type="match status" value="1"/>
</dbReference>
<dbReference type="RefSeq" id="WP_231594292.1">
    <property type="nucleotide sequence ID" value="NZ_FONN01000012.1"/>
</dbReference>
<feature type="signal peptide" evidence="5">
    <location>
        <begin position="1"/>
        <end position="22"/>
    </location>
</feature>
<dbReference type="SUPFAM" id="SSF53474">
    <property type="entry name" value="alpha/beta-Hydrolases"/>
    <property type="match status" value="1"/>
</dbReference>
<evidence type="ECO:0000256" key="3">
    <source>
        <dbReference type="ARBA" id="ARBA00023098"/>
    </source>
</evidence>
<evidence type="ECO:0000313" key="7">
    <source>
        <dbReference type="Proteomes" id="UP000183410"/>
    </source>
</evidence>
<organism evidence="6 7">
    <name type="scientific">Paenibacillus algorifonticola</name>
    <dbReference type="NCBI Taxonomy" id="684063"/>
    <lineage>
        <taxon>Bacteria</taxon>
        <taxon>Bacillati</taxon>
        <taxon>Bacillota</taxon>
        <taxon>Bacilli</taxon>
        <taxon>Bacillales</taxon>
        <taxon>Paenibacillaceae</taxon>
        <taxon>Paenibacillus</taxon>
    </lineage>
</organism>
<dbReference type="Gene3D" id="3.40.50.1820">
    <property type="entry name" value="alpha/beta hydrolase"/>
    <property type="match status" value="1"/>
</dbReference>
<gene>
    <name evidence="6" type="ORF">SAMN04487969_11240</name>
</gene>
<dbReference type="EMBL" id="FONN01000012">
    <property type="protein sequence ID" value="SFF04156.1"/>
    <property type="molecule type" value="Genomic_DNA"/>
</dbReference>
<evidence type="ECO:0000313" key="6">
    <source>
        <dbReference type="EMBL" id="SFF04156.1"/>
    </source>
</evidence>
<dbReference type="PROSITE" id="PS51257">
    <property type="entry name" value="PROKAR_LIPOPROTEIN"/>
    <property type="match status" value="1"/>
</dbReference>
<accession>A0A1I2FI16</accession>
<keyword evidence="5" id="KW-0732">Signal</keyword>
<dbReference type="Pfam" id="PF03403">
    <property type="entry name" value="PAF-AH_p_II"/>
    <property type="match status" value="1"/>
</dbReference>
<keyword evidence="7" id="KW-1185">Reference proteome</keyword>
<proteinExistence type="predicted"/>
<evidence type="ECO:0000256" key="2">
    <source>
        <dbReference type="ARBA" id="ARBA00022963"/>
    </source>
</evidence>
<dbReference type="GO" id="GO:0016042">
    <property type="term" value="P:lipid catabolic process"/>
    <property type="evidence" value="ECO:0007669"/>
    <property type="project" value="UniProtKB-KW"/>
</dbReference>
<dbReference type="Proteomes" id="UP000183410">
    <property type="component" value="Unassembled WGS sequence"/>
</dbReference>